<organism evidence="1 2">
    <name type="scientific">Selenomonas ruminantium subsp. lactilytica (strain NBRC 103574 / TAM6421)</name>
    <dbReference type="NCBI Taxonomy" id="927704"/>
    <lineage>
        <taxon>Bacteria</taxon>
        <taxon>Bacillati</taxon>
        <taxon>Bacillota</taxon>
        <taxon>Negativicutes</taxon>
        <taxon>Selenomonadales</taxon>
        <taxon>Selenomonadaceae</taxon>
        <taxon>Selenomonas</taxon>
    </lineage>
</organism>
<dbReference type="KEGG" id="sri:SELR_13750"/>
<gene>
    <name evidence="1" type="ordered locus">SELR_13750</name>
</gene>
<proteinExistence type="predicted"/>
<evidence type="ECO:0000313" key="2">
    <source>
        <dbReference type="Proteomes" id="UP000007887"/>
    </source>
</evidence>
<sequence length="289" mass="32893">MLSLATLGEYLQRNPALMENRILLQGVLRDIFPQDKLIVNLLLMGFDEDIFSLVGTNLSEVQLTKLAGSIVNNHGVSEENAIYIIDTWLGIVFQENLPAAFGNVRRQQNNHSQAAAQNMNVAISLTPGGIRRLSVADVREVFFRAKERLMRKCRFARSQDMGTWDVVDMRSNNHYSRGINQRERSLLVKKLGKGHYQEADFAYIRTKSDMTTSWGLTYDSIVITALKDLLIPFADIDYVESQRGFFTDTMTIILKDGRIYELDEHQMMATPVYDNISDLAGFLNVIKEM</sequence>
<dbReference type="PATRIC" id="fig|927704.6.peg.1417"/>
<protein>
    <submittedName>
        <fullName evidence="1">Uncharacterized protein</fullName>
    </submittedName>
</protein>
<dbReference type="HOGENOM" id="CLU_962763_0_0_9"/>
<dbReference type="AlphaFoldDB" id="I0GQP6"/>
<name>I0GQP6_SELRL</name>
<dbReference type="Proteomes" id="UP000007887">
    <property type="component" value="Chromosome"/>
</dbReference>
<reference evidence="1 2" key="1">
    <citation type="submission" date="2011-10" db="EMBL/GenBank/DDBJ databases">
        <title>Whole genome sequence of Selenomonas ruminantium subsp. lactilytica TAM6421.</title>
        <authorList>
            <person name="Oguchi A."/>
            <person name="Ankai A."/>
            <person name="Kaneko J."/>
            <person name="Yamada-Narita S."/>
            <person name="Fukui S."/>
            <person name="Takahashi M."/>
            <person name="Onodera T."/>
            <person name="Kojima S."/>
            <person name="Fushimi T."/>
            <person name="Abe N."/>
            <person name="Kamio Y."/>
            <person name="Yamazaki S."/>
            <person name="Fujita N."/>
        </authorList>
    </citation>
    <scope>NUCLEOTIDE SEQUENCE [LARGE SCALE GENOMIC DNA]</scope>
    <source>
        <strain evidence="2">NBRC 103574 / TAM6421</strain>
    </source>
</reference>
<evidence type="ECO:0000313" key="1">
    <source>
        <dbReference type="EMBL" id="BAL83083.1"/>
    </source>
</evidence>
<dbReference type="EMBL" id="AP012292">
    <property type="protein sequence ID" value="BAL83083.1"/>
    <property type="molecule type" value="Genomic_DNA"/>
</dbReference>
<accession>I0GQP6</accession>